<dbReference type="RefSeq" id="WP_371945271.1">
    <property type="nucleotide sequence ID" value="NZ_JAXCEH010000029.1"/>
</dbReference>
<reference evidence="1 2" key="1">
    <citation type="submission" date="2023-11" db="EMBL/GenBank/DDBJ databases">
        <title>Actinomadura monticuli sp. nov., isolated from volcanic ash.</title>
        <authorList>
            <person name="Lee S.D."/>
            <person name="Yang H."/>
            <person name="Kim I.S."/>
        </authorList>
    </citation>
    <scope>NUCLEOTIDE SEQUENCE [LARGE SCALE GENOMIC DNA]</scope>
    <source>
        <strain evidence="1 2">DSM 45346</strain>
    </source>
</reference>
<sequence>MKKANRRRLTVGAVATFLISLLPLGGWLLPDPFHTHDDGGGGRFDGRWRGTITRSSGDRWELDITIDVARRTGRFEVSSATARCSGDLTVLEHSDDRLSVLERLVRADRGTCAPRAYITLSLAGGRVHAVWEDAGPVNVTGKGDLTRG</sequence>
<evidence type="ECO:0000313" key="2">
    <source>
        <dbReference type="Proteomes" id="UP001569904"/>
    </source>
</evidence>
<protein>
    <recommendedName>
        <fullName evidence="3">META domain-containing protein</fullName>
    </recommendedName>
</protein>
<evidence type="ECO:0008006" key="3">
    <source>
        <dbReference type="Google" id="ProtNLM"/>
    </source>
</evidence>
<name>A0ABV4R5W4_9ACTN</name>
<comment type="caution">
    <text evidence="1">The sequence shown here is derived from an EMBL/GenBank/DDBJ whole genome shotgun (WGS) entry which is preliminary data.</text>
</comment>
<accession>A0ABV4R5W4</accession>
<proteinExistence type="predicted"/>
<organism evidence="1 2">
    <name type="scientific">Actinomadura chokoriensis</name>
    <dbReference type="NCBI Taxonomy" id="454156"/>
    <lineage>
        <taxon>Bacteria</taxon>
        <taxon>Bacillati</taxon>
        <taxon>Actinomycetota</taxon>
        <taxon>Actinomycetes</taxon>
        <taxon>Streptosporangiales</taxon>
        <taxon>Thermomonosporaceae</taxon>
        <taxon>Actinomadura</taxon>
    </lineage>
</organism>
<keyword evidence="2" id="KW-1185">Reference proteome</keyword>
<dbReference type="Proteomes" id="UP001569904">
    <property type="component" value="Unassembled WGS sequence"/>
</dbReference>
<dbReference type="EMBL" id="JAXCEH010000029">
    <property type="protein sequence ID" value="MFA1558293.1"/>
    <property type="molecule type" value="Genomic_DNA"/>
</dbReference>
<gene>
    <name evidence="1" type="ORF">SM436_31785</name>
</gene>
<evidence type="ECO:0000313" key="1">
    <source>
        <dbReference type="EMBL" id="MFA1558293.1"/>
    </source>
</evidence>